<keyword evidence="2" id="KW-1185">Reference proteome</keyword>
<dbReference type="InterPro" id="IPR021295">
    <property type="entry name" value="DUF2867"/>
</dbReference>
<gene>
    <name evidence="1" type="ORF">EXZ61_06975</name>
</gene>
<reference evidence="2" key="1">
    <citation type="submission" date="2019-02" db="EMBL/GenBank/DDBJ databases">
        <title>Complete genome sequence of Rhodoferax sp. Gr-4.</title>
        <authorList>
            <person name="Jin L."/>
        </authorList>
    </citation>
    <scope>NUCLEOTIDE SEQUENCE [LARGE SCALE GENOMIC DNA]</scope>
    <source>
        <strain evidence="2">Gr-4</strain>
    </source>
</reference>
<evidence type="ECO:0000313" key="2">
    <source>
        <dbReference type="Proteomes" id="UP000317365"/>
    </source>
</evidence>
<dbReference type="Proteomes" id="UP000317365">
    <property type="component" value="Chromosome"/>
</dbReference>
<reference evidence="2" key="2">
    <citation type="journal article" date="2020" name="Int. J. Syst. Evol. Microbiol.">
        <title>Genomic insights into a novel species Rhodoferax aquaticus sp. nov., isolated from freshwater.</title>
        <authorList>
            <person name="Li T."/>
            <person name="Zhuo Y."/>
            <person name="Jin C.Z."/>
            <person name="Wu X."/>
            <person name="Ko S.R."/>
            <person name="Jin F.J."/>
            <person name="Ahn C.Y."/>
            <person name="Oh H.M."/>
            <person name="Lee H.G."/>
            <person name="Jin L."/>
        </authorList>
    </citation>
    <scope>NUCLEOTIDE SEQUENCE [LARGE SCALE GENOMIC DNA]</scope>
    <source>
        <strain evidence="2">Gr-4</strain>
    </source>
</reference>
<name>A0A515EMP2_9BURK</name>
<dbReference type="Pfam" id="PF11066">
    <property type="entry name" value="DUF2867"/>
    <property type="match status" value="1"/>
</dbReference>
<evidence type="ECO:0000313" key="1">
    <source>
        <dbReference type="EMBL" id="QDL53929.1"/>
    </source>
</evidence>
<dbReference type="AlphaFoldDB" id="A0A515EMP2"/>
<dbReference type="RefSeq" id="WP_142810356.1">
    <property type="nucleotide sequence ID" value="NZ_CP036282.1"/>
</dbReference>
<organism evidence="1 2">
    <name type="scientific">Rhodoferax aquaticus</name>
    <dbReference type="NCBI Taxonomy" id="2527691"/>
    <lineage>
        <taxon>Bacteria</taxon>
        <taxon>Pseudomonadati</taxon>
        <taxon>Pseudomonadota</taxon>
        <taxon>Betaproteobacteria</taxon>
        <taxon>Burkholderiales</taxon>
        <taxon>Comamonadaceae</taxon>
        <taxon>Rhodoferax</taxon>
    </lineage>
</organism>
<sequence length="170" mass="18709">MKPIKTSLPAGTYIHATLPGAHFADCYQMDDLWPDKDAFQTYLHLTGRTPGWMNALMAMRNQAVRLVGLKHLGAMAATDATRPASSYQLGQRVGIFSLQHLEPNEAVMCDDDKHLRVELSLVKHVVDRAPKVSLSTVVHLHNGLGRAYMAVVGPVHSLIVPLMLRQVAHA</sequence>
<dbReference type="KEGG" id="rhg:EXZ61_06975"/>
<dbReference type="EMBL" id="CP036282">
    <property type="protein sequence ID" value="QDL53929.1"/>
    <property type="molecule type" value="Genomic_DNA"/>
</dbReference>
<accession>A0A515EMP2</accession>
<proteinExistence type="predicted"/>
<protein>
    <submittedName>
        <fullName evidence="1">DUF2867 domain-containing protein</fullName>
    </submittedName>
</protein>